<dbReference type="InterPro" id="IPR032675">
    <property type="entry name" value="LRR_dom_sf"/>
</dbReference>
<evidence type="ECO:0000259" key="1">
    <source>
        <dbReference type="Pfam" id="PF23622"/>
    </source>
</evidence>
<accession>A0AAW0JMA0</accession>
<gene>
    <name evidence="2" type="ORF">CFP56_030811</name>
</gene>
<dbReference type="EMBL" id="PKMF04000514">
    <property type="protein sequence ID" value="KAK7827895.1"/>
    <property type="molecule type" value="Genomic_DNA"/>
</dbReference>
<evidence type="ECO:0000313" key="2">
    <source>
        <dbReference type="EMBL" id="KAK7827895.1"/>
    </source>
</evidence>
<feature type="domain" description="At1g61320/AtMIF1 LRR" evidence="1">
    <location>
        <begin position="17"/>
        <end position="130"/>
    </location>
</feature>
<sequence length="142" mass="16087">MDGTFTSEIDNWLLLKLSGKVLDYVLSNCPSIERLCVGCLNSLLNLKTSSHLPKLKHLEILNCNSLNHIQISAINLVSFNYSGLQKTKILLGDIPNFVNLSINYGYIRYLVENDCTILCYLSQLETLGLTFLYQVSHKFHDC</sequence>
<dbReference type="AlphaFoldDB" id="A0AAW0JMA0"/>
<dbReference type="PANTHER" id="PTHR34145:SF68">
    <property type="entry name" value="FBD DOMAIN-CONTAINING PROTEIN"/>
    <property type="match status" value="1"/>
</dbReference>
<organism evidence="2 3">
    <name type="scientific">Quercus suber</name>
    <name type="common">Cork oak</name>
    <dbReference type="NCBI Taxonomy" id="58331"/>
    <lineage>
        <taxon>Eukaryota</taxon>
        <taxon>Viridiplantae</taxon>
        <taxon>Streptophyta</taxon>
        <taxon>Embryophyta</taxon>
        <taxon>Tracheophyta</taxon>
        <taxon>Spermatophyta</taxon>
        <taxon>Magnoliopsida</taxon>
        <taxon>eudicotyledons</taxon>
        <taxon>Gunneridae</taxon>
        <taxon>Pentapetalae</taxon>
        <taxon>rosids</taxon>
        <taxon>fabids</taxon>
        <taxon>Fagales</taxon>
        <taxon>Fagaceae</taxon>
        <taxon>Quercus</taxon>
    </lineage>
</organism>
<reference evidence="2 3" key="1">
    <citation type="journal article" date="2018" name="Sci. Data">
        <title>The draft genome sequence of cork oak.</title>
        <authorList>
            <person name="Ramos A.M."/>
            <person name="Usie A."/>
            <person name="Barbosa P."/>
            <person name="Barros P.M."/>
            <person name="Capote T."/>
            <person name="Chaves I."/>
            <person name="Simoes F."/>
            <person name="Abreu I."/>
            <person name="Carrasquinho I."/>
            <person name="Faro C."/>
            <person name="Guimaraes J.B."/>
            <person name="Mendonca D."/>
            <person name="Nobrega F."/>
            <person name="Rodrigues L."/>
            <person name="Saibo N.J.M."/>
            <person name="Varela M.C."/>
            <person name="Egas C."/>
            <person name="Matos J."/>
            <person name="Miguel C.M."/>
            <person name="Oliveira M.M."/>
            <person name="Ricardo C.P."/>
            <person name="Goncalves S."/>
        </authorList>
    </citation>
    <scope>NUCLEOTIDE SEQUENCE [LARGE SCALE GENOMIC DNA]</scope>
    <source>
        <strain evidence="3">cv. HL8</strain>
    </source>
</reference>
<comment type="caution">
    <text evidence="2">The sequence shown here is derived from an EMBL/GenBank/DDBJ whole genome shotgun (WGS) entry which is preliminary data.</text>
</comment>
<dbReference type="InterPro" id="IPR053772">
    <property type="entry name" value="At1g61320/At1g61330-like"/>
</dbReference>
<dbReference type="Proteomes" id="UP000237347">
    <property type="component" value="Unassembled WGS sequence"/>
</dbReference>
<evidence type="ECO:0000313" key="3">
    <source>
        <dbReference type="Proteomes" id="UP000237347"/>
    </source>
</evidence>
<proteinExistence type="predicted"/>
<dbReference type="SUPFAM" id="SSF52047">
    <property type="entry name" value="RNI-like"/>
    <property type="match status" value="1"/>
</dbReference>
<dbReference type="PANTHER" id="PTHR34145">
    <property type="entry name" value="OS02G0105600 PROTEIN"/>
    <property type="match status" value="1"/>
</dbReference>
<dbReference type="InterPro" id="IPR055357">
    <property type="entry name" value="LRR_At1g61320_AtMIF1"/>
</dbReference>
<protein>
    <recommendedName>
        <fullName evidence="1">At1g61320/AtMIF1 LRR domain-containing protein</fullName>
    </recommendedName>
</protein>
<dbReference type="Pfam" id="PF23622">
    <property type="entry name" value="LRR_At1g61320_AtMIF1"/>
    <property type="match status" value="1"/>
</dbReference>
<name>A0AAW0JMA0_QUESU</name>
<keyword evidence="3" id="KW-1185">Reference proteome</keyword>
<dbReference type="Gene3D" id="3.80.10.10">
    <property type="entry name" value="Ribonuclease Inhibitor"/>
    <property type="match status" value="1"/>
</dbReference>